<dbReference type="HOGENOM" id="CLU_1230340_0_0_1"/>
<proteinExistence type="predicted"/>
<dbReference type="InParanoid" id="A0A0C3PZ21"/>
<dbReference type="OrthoDB" id="2683592at2759"/>
<protein>
    <submittedName>
        <fullName evidence="2">Uncharacterized protein</fullName>
    </submittedName>
</protein>
<gene>
    <name evidence="2" type="ORF">M404DRAFT_991334</name>
</gene>
<dbReference type="EMBL" id="KN831944">
    <property type="protein sequence ID" value="KIO14574.1"/>
    <property type="molecule type" value="Genomic_DNA"/>
</dbReference>
<accession>A0A0C3PZ21</accession>
<evidence type="ECO:0000313" key="2">
    <source>
        <dbReference type="EMBL" id="KIO14574.1"/>
    </source>
</evidence>
<dbReference type="AlphaFoldDB" id="A0A0C3PZ21"/>
<reference evidence="2 3" key="1">
    <citation type="submission" date="2014-04" db="EMBL/GenBank/DDBJ databases">
        <authorList>
            <consortium name="DOE Joint Genome Institute"/>
            <person name="Kuo A."/>
            <person name="Kohler A."/>
            <person name="Costa M.D."/>
            <person name="Nagy L.G."/>
            <person name="Floudas D."/>
            <person name="Copeland A."/>
            <person name="Barry K.W."/>
            <person name="Cichocki N."/>
            <person name="Veneault-Fourrey C."/>
            <person name="LaButti K."/>
            <person name="Lindquist E.A."/>
            <person name="Lipzen A."/>
            <person name="Lundell T."/>
            <person name="Morin E."/>
            <person name="Murat C."/>
            <person name="Sun H."/>
            <person name="Tunlid A."/>
            <person name="Henrissat B."/>
            <person name="Grigoriev I.V."/>
            <person name="Hibbett D.S."/>
            <person name="Martin F."/>
            <person name="Nordberg H.P."/>
            <person name="Cantor M.N."/>
            <person name="Hua S.X."/>
        </authorList>
    </citation>
    <scope>NUCLEOTIDE SEQUENCE [LARGE SCALE GENOMIC DNA]</scope>
    <source>
        <strain evidence="2 3">Marx 270</strain>
    </source>
</reference>
<name>A0A0C3PZ21_PISTI</name>
<evidence type="ECO:0000313" key="3">
    <source>
        <dbReference type="Proteomes" id="UP000054217"/>
    </source>
</evidence>
<organism evidence="2 3">
    <name type="scientific">Pisolithus tinctorius Marx 270</name>
    <dbReference type="NCBI Taxonomy" id="870435"/>
    <lineage>
        <taxon>Eukaryota</taxon>
        <taxon>Fungi</taxon>
        <taxon>Dikarya</taxon>
        <taxon>Basidiomycota</taxon>
        <taxon>Agaricomycotina</taxon>
        <taxon>Agaricomycetes</taxon>
        <taxon>Agaricomycetidae</taxon>
        <taxon>Boletales</taxon>
        <taxon>Sclerodermatineae</taxon>
        <taxon>Pisolithaceae</taxon>
        <taxon>Pisolithus</taxon>
    </lineage>
</organism>
<evidence type="ECO:0000256" key="1">
    <source>
        <dbReference type="SAM" id="MobiDB-lite"/>
    </source>
</evidence>
<keyword evidence="3" id="KW-1185">Reference proteome</keyword>
<feature type="region of interest" description="Disordered" evidence="1">
    <location>
        <begin position="1"/>
        <end position="86"/>
    </location>
</feature>
<reference evidence="3" key="2">
    <citation type="submission" date="2015-01" db="EMBL/GenBank/DDBJ databases">
        <title>Evolutionary Origins and Diversification of the Mycorrhizal Mutualists.</title>
        <authorList>
            <consortium name="DOE Joint Genome Institute"/>
            <consortium name="Mycorrhizal Genomics Consortium"/>
            <person name="Kohler A."/>
            <person name="Kuo A."/>
            <person name="Nagy L.G."/>
            <person name="Floudas D."/>
            <person name="Copeland A."/>
            <person name="Barry K.W."/>
            <person name="Cichocki N."/>
            <person name="Veneault-Fourrey C."/>
            <person name="LaButti K."/>
            <person name="Lindquist E.A."/>
            <person name="Lipzen A."/>
            <person name="Lundell T."/>
            <person name="Morin E."/>
            <person name="Murat C."/>
            <person name="Riley R."/>
            <person name="Ohm R."/>
            <person name="Sun H."/>
            <person name="Tunlid A."/>
            <person name="Henrissat B."/>
            <person name="Grigoriev I.V."/>
            <person name="Hibbett D.S."/>
            <person name="Martin F."/>
        </authorList>
    </citation>
    <scope>NUCLEOTIDE SEQUENCE [LARGE SCALE GENOMIC DNA]</scope>
    <source>
        <strain evidence="3">Marx 270</strain>
    </source>
</reference>
<sequence length="208" mass="22179">MPRSKGSKAASKRKRADDMGGATIGTSETAKSHEVEKEEDLTTALPSSATPATVKVDAVHPPAKRKKVEAEDQGPIDQPQGQATPHSLLRDVLAMTDRVRQVGVKTVLVVQKAEEADMNDAKLLIEEAAEAQAEATAQMLEASRVFLTAATSAIENGERGQLLMAAALAAVVVGTYTVIHHSQTLLHQAKMDMLEERSSIDSDESQSV</sequence>
<dbReference type="Proteomes" id="UP000054217">
    <property type="component" value="Unassembled WGS sequence"/>
</dbReference>
<feature type="compositionally biased region" description="Low complexity" evidence="1">
    <location>
        <begin position="42"/>
        <end position="53"/>
    </location>
</feature>